<gene>
    <name evidence="11 12" type="primary">rodA</name>
    <name evidence="11" type="synonym">mrdB</name>
    <name evidence="12" type="ORF">V3330_04825</name>
</gene>
<evidence type="ECO:0000256" key="8">
    <source>
        <dbReference type="ARBA" id="ARBA00022989"/>
    </source>
</evidence>
<dbReference type="GO" id="GO:0032153">
    <property type="term" value="C:cell division site"/>
    <property type="evidence" value="ECO:0007669"/>
    <property type="project" value="TreeGrafter"/>
</dbReference>
<dbReference type="RefSeq" id="WP_354694264.1">
    <property type="nucleotide sequence ID" value="NZ_JAZHOG010000003.1"/>
</dbReference>
<feature type="transmembrane region" description="Helical" evidence="11">
    <location>
        <begin position="268"/>
        <end position="289"/>
    </location>
</feature>
<accession>A0AAW9RDR3</accession>
<organism evidence="12 13">
    <name type="scientific">Elongatibacter sediminis</name>
    <dbReference type="NCBI Taxonomy" id="3119006"/>
    <lineage>
        <taxon>Bacteria</taxon>
        <taxon>Pseudomonadati</taxon>
        <taxon>Pseudomonadota</taxon>
        <taxon>Gammaproteobacteria</taxon>
        <taxon>Chromatiales</taxon>
        <taxon>Wenzhouxiangellaceae</taxon>
        <taxon>Elongatibacter</taxon>
    </lineage>
</organism>
<feature type="transmembrane region" description="Helical" evidence="11">
    <location>
        <begin position="48"/>
        <end position="68"/>
    </location>
</feature>
<keyword evidence="8 11" id="KW-1133">Transmembrane helix</keyword>
<keyword evidence="10 11" id="KW-0961">Cell wall biogenesis/degradation</keyword>
<keyword evidence="3 11" id="KW-0328">Glycosyltransferase</keyword>
<comment type="subcellular location">
    <subcellularLocation>
        <location evidence="11">Cell inner membrane</location>
        <topology evidence="11">Multi-pass membrane protein</topology>
    </subcellularLocation>
    <subcellularLocation>
        <location evidence="1">Membrane</location>
        <topology evidence="1">Multi-pass membrane protein</topology>
    </subcellularLocation>
</comment>
<feature type="transmembrane region" description="Helical" evidence="11">
    <location>
        <begin position="16"/>
        <end position="36"/>
    </location>
</feature>
<dbReference type="GO" id="GO:0051301">
    <property type="term" value="P:cell division"/>
    <property type="evidence" value="ECO:0007669"/>
    <property type="project" value="InterPro"/>
</dbReference>
<evidence type="ECO:0000256" key="3">
    <source>
        <dbReference type="ARBA" id="ARBA00022676"/>
    </source>
</evidence>
<protein>
    <recommendedName>
        <fullName evidence="11">Peptidoglycan glycosyltransferase MrdB</fullName>
        <shortName evidence="11">PGT</shortName>
        <ecNumber evidence="11">2.4.99.28</ecNumber>
    </recommendedName>
    <alternativeName>
        <fullName evidence="11">Cell elongation protein RodA</fullName>
    </alternativeName>
    <alternativeName>
        <fullName evidence="11">Cell wall polymerase</fullName>
    </alternativeName>
    <alternativeName>
        <fullName evidence="11">Peptidoglycan polymerase</fullName>
        <shortName evidence="11">PG polymerase</shortName>
    </alternativeName>
</protein>
<keyword evidence="13" id="KW-1185">Reference proteome</keyword>
<keyword evidence="2 11" id="KW-1003">Cell membrane</keyword>
<name>A0AAW9RDR3_9GAMM</name>
<keyword evidence="9 11" id="KW-0472">Membrane</keyword>
<dbReference type="HAMAP" id="MF_02079">
    <property type="entry name" value="PGT_RodA"/>
    <property type="match status" value="1"/>
</dbReference>
<evidence type="ECO:0000313" key="12">
    <source>
        <dbReference type="EMBL" id="MEJ8566938.1"/>
    </source>
</evidence>
<keyword evidence="6 11" id="KW-0133">Cell shape</keyword>
<comment type="caution">
    <text evidence="12">The sequence shown here is derived from an EMBL/GenBank/DDBJ whole genome shotgun (WGS) entry which is preliminary data.</text>
</comment>
<keyword evidence="7 11" id="KW-0573">Peptidoglycan synthesis</keyword>
<evidence type="ECO:0000256" key="5">
    <source>
        <dbReference type="ARBA" id="ARBA00022692"/>
    </source>
</evidence>
<comment type="pathway">
    <text evidence="11">Cell wall biogenesis; peptidoglycan biosynthesis.</text>
</comment>
<feature type="transmembrane region" description="Helical" evidence="11">
    <location>
        <begin position="301"/>
        <end position="328"/>
    </location>
</feature>
<evidence type="ECO:0000313" key="13">
    <source>
        <dbReference type="Proteomes" id="UP001359886"/>
    </source>
</evidence>
<evidence type="ECO:0000256" key="1">
    <source>
        <dbReference type="ARBA" id="ARBA00004141"/>
    </source>
</evidence>
<dbReference type="NCBIfam" id="TIGR02210">
    <property type="entry name" value="rodA_shape"/>
    <property type="match status" value="1"/>
</dbReference>
<dbReference type="AlphaFoldDB" id="A0AAW9RDR3"/>
<dbReference type="Proteomes" id="UP001359886">
    <property type="component" value="Unassembled WGS sequence"/>
</dbReference>
<dbReference type="InterPro" id="IPR001182">
    <property type="entry name" value="FtsW/RodA"/>
</dbReference>
<comment type="catalytic activity">
    <reaction evidence="11">
        <text>[GlcNAc-(1-&gt;4)-Mur2Ac(oyl-L-Ala-gamma-D-Glu-L-Lys-D-Ala-D-Ala)](n)-di-trans,octa-cis-undecaprenyl diphosphate + beta-D-GlcNAc-(1-&gt;4)-Mur2Ac(oyl-L-Ala-gamma-D-Glu-L-Lys-D-Ala-D-Ala)-di-trans,octa-cis-undecaprenyl diphosphate = [GlcNAc-(1-&gt;4)-Mur2Ac(oyl-L-Ala-gamma-D-Glu-L-Lys-D-Ala-D-Ala)](n+1)-di-trans,octa-cis-undecaprenyl diphosphate + di-trans,octa-cis-undecaprenyl diphosphate + H(+)</text>
        <dbReference type="Rhea" id="RHEA:23708"/>
        <dbReference type="Rhea" id="RHEA-COMP:9602"/>
        <dbReference type="Rhea" id="RHEA-COMP:9603"/>
        <dbReference type="ChEBI" id="CHEBI:15378"/>
        <dbReference type="ChEBI" id="CHEBI:58405"/>
        <dbReference type="ChEBI" id="CHEBI:60033"/>
        <dbReference type="ChEBI" id="CHEBI:78435"/>
        <dbReference type="EC" id="2.4.99.28"/>
    </reaction>
</comment>
<evidence type="ECO:0000256" key="9">
    <source>
        <dbReference type="ARBA" id="ARBA00023136"/>
    </source>
</evidence>
<sequence>MRRRVPGWIGLPRLDWPLLLALLLLMGGGLAVLYSASGGDGGTVLRQCVRMGAGLVALLTLSLVPPHILRTWTPWLYVFGLVLVVATLLAGEGRGASRWLDFGVVRFQPSEIMKLAVPMIVAWYFHPRELPPAFRDVLAAFCLLAAPAVLIAQQPDLGTALLIGISGCITIFLAGLRWRMIFGLAGLAAAAAPALWLVMHEYQRNRVRTFLNPESDPLGTGWNIIQSEIAVGSGGLLGKGWLNGTQSRLEFIPERHTDFILAVLAEEFGLIGVLVLLILYAFITGRCAFIAAMAKDTYSRLLAGSLGFTFFVYVLVNAGMVSGLLPVVGVPLPLVSYGGTSIVTLLAAFGIVMSIHGHRKFLR</sequence>
<dbReference type="EC" id="2.4.99.28" evidence="11"/>
<dbReference type="GO" id="GO:0015648">
    <property type="term" value="F:lipid-linked peptidoglycan transporter activity"/>
    <property type="evidence" value="ECO:0007669"/>
    <property type="project" value="TreeGrafter"/>
</dbReference>
<evidence type="ECO:0000256" key="4">
    <source>
        <dbReference type="ARBA" id="ARBA00022679"/>
    </source>
</evidence>
<keyword evidence="11" id="KW-0997">Cell inner membrane</keyword>
<feature type="transmembrane region" description="Helical" evidence="11">
    <location>
        <begin position="74"/>
        <end position="91"/>
    </location>
</feature>
<dbReference type="GO" id="GO:0008955">
    <property type="term" value="F:peptidoglycan glycosyltransferase activity"/>
    <property type="evidence" value="ECO:0007669"/>
    <property type="project" value="UniProtKB-UniRule"/>
</dbReference>
<evidence type="ECO:0000256" key="2">
    <source>
        <dbReference type="ARBA" id="ARBA00022475"/>
    </source>
</evidence>
<dbReference type="InterPro" id="IPR018365">
    <property type="entry name" value="Cell_cycle_FtsW-rel_CS"/>
</dbReference>
<dbReference type="GO" id="GO:0071555">
    <property type="term" value="P:cell wall organization"/>
    <property type="evidence" value="ECO:0007669"/>
    <property type="project" value="UniProtKB-KW"/>
</dbReference>
<reference evidence="12 13" key="1">
    <citation type="submission" date="2024-02" db="EMBL/GenBank/DDBJ databases">
        <title>A novel Wenzhouxiangellaceae bacterium, isolated from coastal sediments.</title>
        <authorList>
            <person name="Du Z.-J."/>
            <person name="Ye Y.-Q."/>
            <person name="Zhang X.-Y."/>
        </authorList>
    </citation>
    <scope>NUCLEOTIDE SEQUENCE [LARGE SCALE GENOMIC DNA]</scope>
    <source>
        <strain evidence="12 13">CH-27</strain>
    </source>
</reference>
<proteinExistence type="inferred from homology"/>
<evidence type="ECO:0000256" key="7">
    <source>
        <dbReference type="ARBA" id="ARBA00022984"/>
    </source>
</evidence>
<evidence type="ECO:0000256" key="11">
    <source>
        <dbReference type="HAMAP-Rule" id="MF_02079"/>
    </source>
</evidence>
<dbReference type="PROSITE" id="PS00428">
    <property type="entry name" value="FTSW_RODA_SPOVE"/>
    <property type="match status" value="1"/>
</dbReference>
<dbReference type="GO" id="GO:0005886">
    <property type="term" value="C:plasma membrane"/>
    <property type="evidence" value="ECO:0007669"/>
    <property type="project" value="UniProtKB-SubCell"/>
</dbReference>
<feature type="transmembrane region" description="Helical" evidence="11">
    <location>
        <begin position="181"/>
        <end position="199"/>
    </location>
</feature>
<dbReference type="GO" id="GO:0008360">
    <property type="term" value="P:regulation of cell shape"/>
    <property type="evidence" value="ECO:0007669"/>
    <property type="project" value="UniProtKB-KW"/>
</dbReference>
<keyword evidence="4 11" id="KW-0808">Transferase</keyword>
<comment type="similarity">
    <text evidence="11">Belongs to the SEDS family. MrdB/RodA subfamily.</text>
</comment>
<dbReference type="InterPro" id="IPR011923">
    <property type="entry name" value="RodA/MrdB"/>
</dbReference>
<comment type="function">
    <text evidence="11">Peptidoglycan polymerase that is essential for cell wall elongation.</text>
</comment>
<dbReference type="Pfam" id="PF01098">
    <property type="entry name" value="FTSW_RODA_SPOVE"/>
    <property type="match status" value="1"/>
</dbReference>
<feature type="transmembrane region" description="Helical" evidence="11">
    <location>
        <begin position="334"/>
        <end position="355"/>
    </location>
</feature>
<dbReference type="PANTHER" id="PTHR30474:SF1">
    <property type="entry name" value="PEPTIDOGLYCAN GLYCOSYLTRANSFERASE MRDB"/>
    <property type="match status" value="1"/>
</dbReference>
<dbReference type="EMBL" id="JAZHOG010000003">
    <property type="protein sequence ID" value="MEJ8566938.1"/>
    <property type="molecule type" value="Genomic_DNA"/>
</dbReference>
<keyword evidence="5 11" id="KW-0812">Transmembrane</keyword>
<feature type="transmembrane region" description="Helical" evidence="11">
    <location>
        <begin position="157"/>
        <end position="174"/>
    </location>
</feature>
<evidence type="ECO:0000256" key="6">
    <source>
        <dbReference type="ARBA" id="ARBA00022960"/>
    </source>
</evidence>
<evidence type="ECO:0000256" key="10">
    <source>
        <dbReference type="ARBA" id="ARBA00023316"/>
    </source>
</evidence>
<dbReference type="GO" id="GO:0009252">
    <property type="term" value="P:peptidoglycan biosynthetic process"/>
    <property type="evidence" value="ECO:0007669"/>
    <property type="project" value="UniProtKB-UniRule"/>
</dbReference>
<dbReference type="PANTHER" id="PTHR30474">
    <property type="entry name" value="CELL CYCLE PROTEIN"/>
    <property type="match status" value="1"/>
</dbReference>